<evidence type="ECO:0000256" key="3">
    <source>
        <dbReference type="ARBA" id="ARBA00022833"/>
    </source>
</evidence>
<dbReference type="GO" id="GO:0008270">
    <property type="term" value="F:zinc ion binding"/>
    <property type="evidence" value="ECO:0007669"/>
    <property type="project" value="UniProtKB-KW"/>
</dbReference>
<dbReference type="PROSITE" id="PS00344">
    <property type="entry name" value="GATA_ZN_FINGER_1"/>
    <property type="match status" value="1"/>
</dbReference>
<dbReference type="InterPro" id="IPR051140">
    <property type="entry name" value="GATA_TF"/>
</dbReference>
<name>A0A8J2T7E2_ZYGB2</name>
<dbReference type="EMBL" id="HG316455">
    <property type="protein sequence ID" value="CDF88551.1"/>
    <property type="molecule type" value="Genomic_DNA"/>
</dbReference>
<evidence type="ECO:0000256" key="5">
    <source>
        <dbReference type="SAM" id="MobiDB-lite"/>
    </source>
</evidence>
<evidence type="ECO:0000313" key="7">
    <source>
        <dbReference type="EMBL" id="CDF88551.1"/>
    </source>
</evidence>
<reference evidence="8" key="1">
    <citation type="journal article" date="2013" name="Genome Announc.">
        <title>Genome sequence of the food spoilage yeast Zygosaccharomyces bailii CLIB 213(T).</title>
        <authorList>
            <person name="Galeote V."/>
            <person name="Bigey F."/>
            <person name="Devillers H."/>
            <person name="Neuveglise C."/>
            <person name="Dequin S."/>
        </authorList>
    </citation>
    <scope>NUCLEOTIDE SEQUENCE [LARGE SCALE GENOMIC DNA]</scope>
    <source>
        <strain evidence="8">CLIB 213 / ATCC 58445 / CBS 680 / CCRC 21525 / NBRC 1098 / NCYC 1416 / NRRL Y-2227</strain>
    </source>
</reference>
<dbReference type="Proteomes" id="UP000019375">
    <property type="component" value="Unassembled WGS sequence"/>
</dbReference>
<dbReference type="PANTHER" id="PTHR45658">
    <property type="entry name" value="GATA TRANSCRIPTION FACTOR"/>
    <property type="match status" value="1"/>
</dbReference>
<feature type="compositionally biased region" description="Low complexity" evidence="5">
    <location>
        <begin position="298"/>
        <end position="325"/>
    </location>
</feature>
<evidence type="ECO:0000256" key="4">
    <source>
        <dbReference type="PROSITE-ProRule" id="PRU00094"/>
    </source>
</evidence>
<keyword evidence="1" id="KW-0479">Metal-binding</keyword>
<proteinExistence type="predicted"/>
<dbReference type="AlphaFoldDB" id="A0A8J2T7E2"/>
<dbReference type="InterPro" id="IPR000679">
    <property type="entry name" value="Znf_GATA"/>
</dbReference>
<feature type="compositionally biased region" description="Polar residues" evidence="5">
    <location>
        <begin position="284"/>
        <end position="297"/>
    </location>
</feature>
<dbReference type="GO" id="GO:0006355">
    <property type="term" value="P:regulation of DNA-templated transcription"/>
    <property type="evidence" value="ECO:0007669"/>
    <property type="project" value="InterPro"/>
</dbReference>
<evidence type="ECO:0000256" key="1">
    <source>
        <dbReference type="ARBA" id="ARBA00022723"/>
    </source>
</evidence>
<gene>
    <name evidence="7" type="ORF">BN860_12882g</name>
</gene>
<dbReference type="SMART" id="SM00401">
    <property type="entry name" value="ZnF_GATA"/>
    <property type="match status" value="1"/>
</dbReference>
<feature type="domain" description="GATA-type" evidence="6">
    <location>
        <begin position="365"/>
        <end position="401"/>
    </location>
</feature>
<accession>A0A8J2T7E2</accession>
<dbReference type="Gene3D" id="3.30.50.10">
    <property type="entry name" value="Erythroid Transcription Factor GATA-1, subunit A"/>
    <property type="match status" value="1"/>
</dbReference>
<dbReference type="OrthoDB" id="2162994at2759"/>
<evidence type="ECO:0000313" key="8">
    <source>
        <dbReference type="Proteomes" id="UP000019375"/>
    </source>
</evidence>
<sequence>MTAETGVNVVCKKLRKQNSTNDASPHTGKFDPMRPIVLPTPPPVPTRNSAMSSRPNHVMLQVANRHANFLAHRLVPRVVPDFNNGLMRSSALRSTLGKTTKYMTVRSMKSARHDYVPPISADKDNVSAAPSSALSFSSPKKSISGLLKIAKYMDDRGNEEIEYRQNDAAIALLVLKECSTQISEMSGGWSHLTGIPLCDFVVAQRRCQTMLNSIETLKEMKIASRDSHIIEERKHRSTHKVPKLTKEKNVKFYGEEYKHLRSASVVPIINPQPSLPDKEKTPAQRGSSMSSERTLTYSPLSSDRSTSSPVPSLARNESNSNSNYSPYRPATTPSSQPRKAYLPFAAHSRKHIGKIGKTSKSGKNRNAHMRCLHCLSTETPEWRKGPGGPTTLCNACGLFYKKLIKKFGEEEATSIMKSRQIENPQDRKIPRFSNA</sequence>
<keyword evidence="8" id="KW-1185">Reference proteome</keyword>
<dbReference type="Pfam" id="PF00320">
    <property type="entry name" value="GATA"/>
    <property type="match status" value="1"/>
</dbReference>
<dbReference type="CDD" id="cd00202">
    <property type="entry name" value="ZnF_GATA"/>
    <property type="match status" value="1"/>
</dbReference>
<dbReference type="PROSITE" id="PS50114">
    <property type="entry name" value="GATA_ZN_FINGER_2"/>
    <property type="match status" value="1"/>
</dbReference>
<evidence type="ECO:0000256" key="2">
    <source>
        <dbReference type="ARBA" id="ARBA00022771"/>
    </source>
</evidence>
<evidence type="ECO:0000259" key="6">
    <source>
        <dbReference type="PROSITE" id="PS50114"/>
    </source>
</evidence>
<dbReference type="GO" id="GO:0043565">
    <property type="term" value="F:sequence-specific DNA binding"/>
    <property type="evidence" value="ECO:0007669"/>
    <property type="project" value="InterPro"/>
</dbReference>
<feature type="region of interest" description="Disordered" evidence="5">
    <location>
        <begin position="15"/>
        <end position="37"/>
    </location>
</feature>
<keyword evidence="3" id="KW-0862">Zinc</keyword>
<organism evidence="7 8">
    <name type="scientific">Zygosaccharomyces bailii (strain CLIB 213 / ATCC 58445 / CBS 680 / BCRC 21525 / NBRC 1098 / NCYC 1416 / NRRL Y-2227)</name>
    <dbReference type="NCBI Taxonomy" id="1333698"/>
    <lineage>
        <taxon>Eukaryota</taxon>
        <taxon>Fungi</taxon>
        <taxon>Dikarya</taxon>
        <taxon>Ascomycota</taxon>
        <taxon>Saccharomycotina</taxon>
        <taxon>Saccharomycetes</taxon>
        <taxon>Saccharomycetales</taxon>
        <taxon>Saccharomycetaceae</taxon>
        <taxon>Zygosaccharomyces</taxon>
    </lineage>
</organism>
<dbReference type="InterPro" id="IPR013088">
    <property type="entry name" value="Znf_NHR/GATA"/>
</dbReference>
<protein>
    <submittedName>
        <fullName evidence="7">BN860_12882g1_1</fullName>
    </submittedName>
</protein>
<keyword evidence="2 4" id="KW-0863">Zinc-finger</keyword>
<feature type="region of interest" description="Disordered" evidence="5">
    <location>
        <begin position="268"/>
        <end position="338"/>
    </location>
</feature>
<dbReference type="SUPFAM" id="SSF57716">
    <property type="entry name" value="Glucocorticoid receptor-like (DNA-binding domain)"/>
    <property type="match status" value="1"/>
</dbReference>